<dbReference type="CDD" id="cd02947">
    <property type="entry name" value="TRX_family"/>
    <property type="match status" value="1"/>
</dbReference>
<gene>
    <name evidence="2" type="ORF">HYR64_04965</name>
</gene>
<dbReference type="Proteomes" id="UP000727962">
    <property type="component" value="Unassembled WGS sequence"/>
</dbReference>
<dbReference type="Gene3D" id="3.40.30.10">
    <property type="entry name" value="Glutaredoxin"/>
    <property type="match status" value="1"/>
</dbReference>
<dbReference type="InterPro" id="IPR050620">
    <property type="entry name" value="Thioredoxin_H-type-like"/>
</dbReference>
<dbReference type="PANTHER" id="PTHR10438">
    <property type="entry name" value="THIOREDOXIN"/>
    <property type="match status" value="1"/>
</dbReference>
<protein>
    <submittedName>
        <fullName evidence="2">Thioredoxin family protein</fullName>
    </submittedName>
</protein>
<feature type="domain" description="Thioredoxin" evidence="1">
    <location>
        <begin position="19"/>
        <end position="143"/>
    </location>
</feature>
<evidence type="ECO:0000313" key="3">
    <source>
        <dbReference type="Proteomes" id="UP000727962"/>
    </source>
</evidence>
<dbReference type="PANTHER" id="PTHR10438:SF468">
    <property type="entry name" value="THIOREDOXIN-1-RELATED"/>
    <property type="match status" value="1"/>
</dbReference>
<dbReference type="SUPFAM" id="SSF52833">
    <property type="entry name" value="Thioredoxin-like"/>
    <property type="match status" value="1"/>
</dbReference>
<evidence type="ECO:0000259" key="1">
    <source>
        <dbReference type="PROSITE" id="PS51352"/>
    </source>
</evidence>
<dbReference type="AlphaFoldDB" id="A0A931LVG3"/>
<dbReference type="EMBL" id="JACOSL010000031">
    <property type="protein sequence ID" value="MBI1756442.1"/>
    <property type="molecule type" value="Genomic_DNA"/>
</dbReference>
<accession>A0A931LVG3</accession>
<dbReference type="Pfam" id="PF00085">
    <property type="entry name" value="Thioredoxin"/>
    <property type="match status" value="1"/>
</dbReference>
<dbReference type="InterPro" id="IPR013766">
    <property type="entry name" value="Thioredoxin_domain"/>
</dbReference>
<comment type="caution">
    <text evidence="2">The sequence shown here is derived from an EMBL/GenBank/DDBJ whole genome shotgun (WGS) entry which is preliminary data.</text>
</comment>
<reference evidence="2" key="1">
    <citation type="submission" date="2020-07" db="EMBL/GenBank/DDBJ databases">
        <title>Huge and variable diversity of episymbiotic CPR bacteria and DPANN archaea in groundwater ecosystems.</title>
        <authorList>
            <person name="He C.Y."/>
            <person name="Keren R."/>
            <person name="Whittaker M."/>
            <person name="Farag I.F."/>
            <person name="Doudna J."/>
            <person name="Cate J.H.D."/>
            <person name="Banfield J.F."/>
        </authorList>
    </citation>
    <scope>NUCLEOTIDE SEQUENCE</scope>
    <source>
        <strain evidence="2">NC_groundwater_17_Pr7_B-0.1um_64_12</strain>
    </source>
</reference>
<proteinExistence type="predicted"/>
<dbReference type="PROSITE" id="PS51352">
    <property type="entry name" value="THIOREDOXIN_2"/>
    <property type="match status" value="1"/>
</dbReference>
<evidence type="ECO:0000313" key="2">
    <source>
        <dbReference type="EMBL" id="MBI1756442.1"/>
    </source>
</evidence>
<dbReference type="InterPro" id="IPR036249">
    <property type="entry name" value="Thioredoxin-like_sf"/>
</dbReference>
<organism evidence="2 3">
    <name type="scientific">Fimbriimonas ginsengisoli</name>
    <dbReference type="NCBI Taxonomy" id="1005039"/>
    <lineage>
        <taxon>Bacteria</taxon>
        <taxon>Bacillati</taxon>
        <taxon>Armatimonadota</taxon>
        <taxon>Fimbriimonadia</taxon>
        <taxon>Fimbriimonadales</taxon>
        <taxon>Fimbriimonadaceae</taxon>
        <taxon>Fimbriimonas</taxon>
    </lineage>
</organism>
<sequence length="143" mass="15693">MLSIKIVTPIAALVAFSLYSDGQKAQPAPAKGWTANLAKALKDAKKSHKLVMVDFNATWCGPCRMYQTEVFPTASFKRETKNVVLVTVDVDAQRELALKYKVSSIPDIRFLSPNGKEVGRLIGYGGEQRLIGELAKARRAAKL</sequence>
<name>A0A931LVG3_FIMGI</name>